<keyword evidence="6" id="KW-0249">Electron transport</keyword>
<evidence type="ECO:0000256" key="9">
    <source>
        <dbReference type="ARBA" id="ARBA00023136"/>
    </source>
</evidence>
<dbReference type="InterPro" id="IPR010530">
    <property type="entry name" value="B12D"/>
</dbReference>
<comment type="subcellular location">
    <subcellularLocation>
        <location evidence="1">Mitochondrion inner membrane</location>
        <topology evidence="1">Single-pass membrane protein</topology>
    </subcellularLocation>
</comment>
<keyword evidence="2" id="KW-0813">Transport</keyword>
<evidence type="ECO:0000313" key="14">
    <source>
        <dbReference type="Proteomes" id="UP001176940"/>
    </source>
</evidence>
<evidence type="ECO:0000256" key="2">
    <source>
        <dbReference type="ARBA" id="ARBA00022448"/>
    </source>
</evidence>
<evidence type="ECO:0000256" key="12">
    <source>
        <dbReference type="SAM" id="MobiDB-lite"/>
    </source>
</evidence>
<proteinExistence type="inferred from homology"/>
<evidence type="ECO:0000256" key="11">
    <source>
        <dbReference type="ARBA" id="ARBA00041121"/>
    </source>
</evidence>
<accession>A0ABN9MDZ2</accession>
<protein>
    <recommendedName>
        <fullName evidence="11">Cytochrome c oxidase subunit NDUFA4</fullName>
    </recommendedName>
</protein>
<dbReference type="Pfam" id="PF06522">
    <property type="entry name" value="B12D"/>
    <property type="match status" value="1"/>
</dbReference>
<evidence type="ECO:0000256" key="7">
    <source>
        <dbReference type="ARBA" id="ARBA00022989"/>
    </source>
</evidence>
<evidence type="ECO:0000256" key="10">
    <source>
        <dbReference type="ARBA" id="ARBA00038186"/>
    </source>
</evidence>
<evidence type="ECO:0000313" key="13">
    <source>
        <dbReference type="EMBL" id="CAJ0964411.1"/>
    </source>
</evidence>
<keyword evidence="8" id="KW-0496">Mitochondrion</keyword>
<evidence type="ECO:0000256" key="1">
    <source>
        <dbReference type="ARBA" id="ARBA00004434"/>
    </source>
</evidence>
<sequence length="136" mass="14982">MIASTEAILHPVSCHVFSDYISVIKMHFGTNLPASRFGGRTAHAPAILEDGGAQGEDGRTPGGSRMKVAPVLPPPHVVVPAPSLLYALRVTTSSPEFVWVKKNNPDPWSKKSPNYQYKFYNETIDYKNLKKEGPDF</sequence>
<evidence type="ECO:0000256" key="4">
    <source>
        <dbReference type="ARBA" id="ARBA00022692"/>
    </source>
</evidence>
<keyword evidence="5" id="KW-0999">Mitochondrion inner membrane</keyword>
<reference evidence="13" key="1">
    <citation type="submission" date="2023-07" db="EMBL/GenBank/DDBJ databases">
        <authorList>
            <person name="Stuckert A."/>
        </authorList>
    </citation>
    <scope>NUCLEOTIDE SEQUENCE</scope>
</reference>
<dbReference type="PANTHER" id="PTHR14256:SF4">
    <property type="entry name" value="CYTOCHROME C OXIDASE SUBUNIT NDUFA4"/>
    <property type="match status" value="1"/>
</dbReference>
<evidence type="ECO:0000256" key="6">
    <source>
        <dbReference type="ARBA" id="ARBA00022982"/>
    </source>
</evidence>
<evidence type="ECO:0000256" key="5">
    <source>
        <dbReference type="ARBA" id="ARBA00022792"/>
    </source>
</evidence>
<organism evidence="13 14">
    <name type="scientific">Ranitomeya imitator</name>
    <name type="common">mimic poison frog</name>
    <dbReference type="NCBI Taxonomy" id="111125"/>
    <lineage>
        <taxon>Eukaryota</taxon>
        <taxon>Metazoa</taxon>
        <taxon>Chordata</taxon>
        <taxon>Craniata</taxon>
        <taxon>Vertebrata</taxon>
        <taxon>Euteleostomi</taxon>
        <taxon>Amphibia</taxon>
        <taxon>Batrachia</taxon>
        <taxon>Anura</taxon>
        <taxon>Neobatrachia</taxon>
        <taxon>Hyloidea</taxon>
        <taxon>Dendrobatidae</taxon>
        <taxon>Dendrobatinae</taxon>
        <taxon>Ranitomeya</taxon>
    </lineage>
</organism>
<keyword evidence="4" id="KW-0812">Transmembrane</keyword>
<comment type="similarity">
    <text evidence="10">Belongs to the complex IV NDUFA4 subunit family.</text>
</comment>
<keyword evidence="9" id="KW-0472">Membrane</keyword>
<dbReference type="Proteomes" id="UP001176940">
    <property type="component" value="Unassembled WGS sequence"/>
</dbReference>
<gene>
    <name evidence="13" type="ORF">RIMI_LOCUS19190135</name>
</gene>
<comment type="caution">
    <text evidence="13">The sequence shown here is derived from an EMBL/GenBank/DDBJ whole genome shotgun (WGS) entry which is preliminary data.</text>
</comment>
<feature type="region of interest" description="Disordered" evidence="12">
    <location>
        <begin position="43"/>
        <end position="68"/>
    </location>
</feature>
<dbReference type="EMBL" id="CAUEEQ010060625">
    <property type="protein sequence ID" value="CAJ0964411.1"/>
    <property type="molecule type" value="Genomic_DNA"/>
</dbReference>
<keyword evidence="14" id="KW-1185">Reference proteome</keyword>
<keyword evidence="7" id="KW-1133">Transmembrane helix</keyword>
<evidence type="ECO:0000256" key="8">
    <source>
        <dbReference type="ARBA" id="ARBA00023128"/>
    </source>
</evidence>
<dbReference type="PANTHER" id="PTHR14256">
    <property type="entry name" value="NADH-UBIQUINONE OXIDOREDUCTASE MLRQ SUBUNIT"/>
    <property type="match status" value="1"/>
</dbReference>
<keyword evidence="3" id="KW-0679">Respiratory chain</keyword>
<evidence type="ECO:0000256" key="3">
    <source>
        <dbReference type="ARBA" id="ARBA00022660"/>
    </source>
</evidence>
<name>A0ABN9MDZ2_9NEOB</name>